<feature type="compositionally biased region" description="Low complexity" evidence="1">
    <location>
        <begin position="59"/>
        <end position="72"/>
    </location>
</feature>
<feature type="compositionally biased region" description="Low complexity" evidence="1">
    <location>
        <begin position="192"/>
        <end position="206"/>
    </location>
</feature>
<evidence type="ECO:0000313" key="3">
    <source>
        <dbReference type="Proteomes" id="UP000720189"/>
    </source>
</evidence>
<comment type="caution">
    <text evidence="2">The sequence shown here is derived from an EMBL/GenBank/DDBJ whole genome shotgun (WGS) entry which is preliminary data.</text>
</comment>
<keyword evidence="3" id="KW-1185">Reference proteome</keyword>
<evidence type="ECO:0000256" key="1">
    <source>
        <dbReference type="SAM" id="MobiDB-lite"/>
    </source>
</evidence>
<dbReference type="Proteomes" id="UP000720189">
    <property type="component" value="Unassembled WGS sequence"/>
</dbReference>
<dbReference type="RefSeq" id="XP_046043940.1">
    <property type="nucleotide sequence ID" value="XM_046200187.1"/>
</dbReference>
<reference evidence="2" key="1">
    <citation type="journal article" date="2021" name="Nat. Commun.">
        <title>Genetic determinants of endophytism in the Arabidopsis root mycobiome.</title>
        <authorList>
            <person name="Mesny F."/>
            <person name="Miyauchi S."/>
            <person name="Thiergart T."/>
            <person name="Pickel B."/>
            <person name="Atanasova L."/>
            <person name="Karlsson M."/>
            <person name="Huettel B."/>
            <person name="Barry K.W."/>
            <person name="Haridas S."/>
            <person name="Chen C."/>
            <person name="Bauer D."/>
            <person name="Andreopoulos W."/>
            <person name="Pangilinan J."/>
            <person name="LaButti K."/>
            <person name="Riley R."/>
            <person name="Lipzen A."/>
            <person name="Clum A."/>
            <person name="Drula E."/>
            <person name="Henrissat B."/>
            <person name="Kohler A."/>
            <person name="Grigoriev I.V."/>
            <person name="Martin F.M."/>
            <person name="Hacquard S."/>
        </authorList>
    </citation>
    <scope>NUCLEOTIDE SEQUENCE</scope>
    <source>
        <strain evidence="2">MPI-CAGE-AT-0023</strain>
    </source>
</reference>
<gene>
    <name evidence="2" type="ORF">BKA55DRAFT_695701</name>
</gene>
<sequence>MSDSDTEMPSYPETPPTITQTHPVSPKTPPAPINDTPSPTSRIGKPLKKRPGRARPQRQRAASSSSHSLGGRFATPPRHTSHQVSQSVTPSRIQRRRPAVSGHQRAESFEHYLSSTRRLTRRNPSNDDIAMLGFANGLLPFSGESMAPTPGSLLEESPPLRRRQTVERLEQRVEDLQIAPQGEAGGSRNSNSHPSSLASRSVLSSSQVNPWYPRREDLDDTPVISLAGGSDS</sequence>
<evidence type="ECO:0000313" key="2">
    <source>
        <dbReference type="EMBL" id="KAH7232280.1"/>
    </source>
</evidence>
<feature type="region of interest" description="Disordered" evidence="1">
    <location>
        <begin position="1"/>
        <end position="232"/>
    </location>
</feature>
<organism evidence="2 3">
    <name type="scientific">Fusarium redolens</name>
    <dbReference type="NCBI Taxonomy" id="48865"/>
    <lineage>
        <taxon>Eukaryota</taxon>
        <taxon>Fungi</taxon>
        <taxon>Dikarya</taxon>
        <taxon>Ascomycota</taxon>
        <taxon>Pezizomycotina</taxon>
        <taxon>Sordariomycetes</taxon>
        <taxon>Hypocreomycetidae</taxon>
        <taxon>Hypocreales</taxon>
        <taxon>Nectriaceae</taxon>
        <taxon>Fusarium</taxon>
        <taxon>Fusarium redolens species complex</taxon>
    </lineage>
</organism>
<proteinExistence type="predicted"/>
<dbReference type="AlphaFoldDB" id="A0A9P9G590"/>
<dbReference type="GeneID" id="70230141"/>
<protein>
    <submittedName>
        <fullName evidence="2">Uncharacterized protein</fullName>
    </submittedName>
</protein>
<feature type="compositionally biased region" description="Basic residues" evidence="1">
    <location>
        <begin position="45"/>
        <end position="58"/>
    </location>
</feature>
<name>A0A9P9G590_FUSRE</name>
<dbReference type="EMBL" id="JAGMUX010000019">
    <property type="protein sequence ID" value="KAH7232280.1"/>
    <property type="molecule type" value="Genomic_DNA"/>
</dbReference>
<dbReference type="OrthoDB" id="5084612at2759"/>
<feature type="compositionally biased region" description="Polar residues" evidence="1">
    <location>
        <begin position="82"/>
        <end position="92"/>
    </location>
</feature>
<accession>A0A9P9G590</accession>
<feature type="compositionally biased region" description="Basic and acidic residues" evidence="1">
    <location>
        <begin position="164"/>
        <end position="175"/>
    </location>
</feature>